<keyword evidence="7" id="KW-1185">Reference proteome</keyword>
<proteinExistence type="predicted"/>
<evidence type="ECO:0000313" key="6">
    <source>
        <dbReference type="EMBL" id="CAG5986499.1"/>
    </source>
</evidence>
<dbReference type="InterPro" id="IPR042235">
    <property type="entry name" value="ZP-C_dom"/>
</dbReference>
<keyword evidence="3" id="KW-0812">Transmembrane</keyword>
<dbReference type="EMBL" id="CAJRST010035889">
    <property type="protein sequence ID" value="CAG5986499.1"/>
    <property type="molecule type" value="Genomic_DNA"/>
</dbReference>
<dbReference type="Pfam" id="PF00100">
    <property type="entry name" value="Zona_pellucida"/>
    <property type="match status" value="1"/>
</dbReference>
<evidence type="ECO:0000259" key="5">
    <source>
        <dbReference type="Pfam" id="PF00100"/>
    </source>
</evidence>
<keyword evidence="2" id="KW-1015">Disulfide bond</keyword>
<accession>A0A8S4BKJ1</accession>
<dbReference type="AlphaFoldDB" id="A0A8S4BKJ1"/>
<feature type="domain" description="ZP-C" evidence="5">
    <location>
        <begin position="170"/>
        <end position="228"/>
    </location>
</feature>
<gene>
    <name evidence="6" type="ORF">MMEN_LOCUS16892</name>
</gene>
<feature type="transmembrane region" description="Helical" evidence="3">
    <location>
        <begin position="279"/>
        <end position="302"/>
    </location>
</feature>
<keyword evidence="3" id="KW-1133">Transmembrane helix</keyword>
<evidence type="ECO:0000256" key="2">
    <source>
        <dbReference type="ARBA" id="ARBA00023157"/>
    </source>
</evidence>
<dbReference type="PANTHER" id="PTHR14002:SF10">
    <property type="entry name" value="ZONA PELLUCIDA-LIKE DOMAIN-CONTAINING PROTEIN 1-RELATED"/>
    <property type="match status" value="1"/>
</dbReference>
<protein>
    <submittedName>
        <fullName evidence="6">(Atlantic silverside) hypothetical protein</fullName>
    </submittedName>
</protein>
<evidence type="ECO:0000256" key="4">
    <source>
        <dbReference type="SAM" id="SignalP"/>
    </source>
</evidence>
<dbReference type="InterPro" id="IPR055355">
    <property type="entry name" value="ZP-C"/>
</dbReference>
<comment type="caution">
    <text evidence="6">The sequence shown here is derived from an EMBL/GenBank/DDBJ whole genome shotgun (WGS) entry which is preliminary data.</text>
</comment>
<organism evidence="6 7">
    <name type="scientific">Menidia menidia</name>
    <name type="common">Atlantic silverside</name>
    <dbReference type="NCBI Taxonomy" id="238744"/>
    <lineage>
        <taxon>Eukaryota</taxon>
        <taxon>Metazoa</taxon>
        <taxon>Chordata</taxon>
        <taxon>Craniata</taxon>
        <taxon>Vertebrata</taxon>
        <taxon>Euteleostomi</taxon>
        <taxon>Actinopterygii</taxon>
        <taxon>Neopterygii</taxon>
        <taxon>Teleostei</taxon>
        <taxon>Neoteleostei</taxon>
        <taxon>Acanthomorphata</taxon>
        <taxon>Ovalentaria</taxon>
        <taxon>Atherinomorphae</taxon>
        <taxon>Atheriniformes</taxon>
        <taxon>Atherinopsidae</taxon>
        <taxon>Menidiinae</taxon>
        <taxon>Menidia</taxon>
    </lineage>
</organism>
<sequence length="320" mass="35059">MWLALLTYQLASLFTVRAQNACLGHPTFRAPANTDIEVFCGSQTVDLQILLCPVYFSGYNESLLALNSEHSLNRCRGTADWTVDPPVARFNVSITDEGIAACSSSLTVSQETGTGVFADFSLVQYINISGMVCSEDPEGGTITYRRDVMYRFSCRYPLQYLVNNTQISVCDRDGQTVLGTNGEQQEARFSFEAFRFVQSAAGSFSTYYIHCATRLCVNTICPTLTQNCTTNSRRRRSVTEEGETKVTDAATVSSGPITVHLDRGYLVTSGGLEQGDVTVVAVSMVAGVSGAVCLILGAFVFYQKYKSKSASKKMNWFTQE</sequence>
<dbReference type="PANTHER" id="PTHR14002">
    <property type="entry name" value="ENDOGLIN/TGF-BETA RECEPTOR TYPE III"/>
    <property type="match status" value="1"/>
</dbReference>
<keyword evidence="1 4" id="KW-0732">Signal</keyword>
<reference evidence="6" key="1">
    <citation type="submission" date="2021-05" db="EMBL/GenBank/DDBJ databases">
        <authorList>
            <person name="Tigano A."/>
        </authorList>
    </citation>
    <scope>NUCLEOTIDE SEQUENCE</scope>
</reference>
<feature type="chain" id="PRO_5035815214" evidence="4">
    <location>
        <begin position="19"/>
        <end position="320"/>
    </location>
</feature>
<keyword evidence="3" id="KW-0472">Membrane</keyword>
<evidence type="ECO:0000256" key="1">
    <source>
        <dbReference type="ARBA" id="ARBA00022729"/>
    </source>
</evidence>
<evidence type="ECO:0000256" key="3">
    <source>
        <dbReference type="SAM" id="Phobius"/>
    </source>
</evidence>
<dbReference type="Proteomes" id="UP000677803">
    <property type="component" value="Unassembled WGS sequence"/>
</dbReference>
<feature type="signal peptide" evidence="4">
    <location>
        <begin position="1"/>
        <end position="18"/>
    </location>
</feature>
<evidence type="ECO:0000313" key="7">
    <source>
        <dbReference type="Proteomes" id="UP000677803"/>
    </source>
</evidence>
<name>A0A8S4BKJ1_9TELE</name>
<dbReference type="OrthoDB" id="9274484at2759"/>
<dbReference type="Gene3D" id="2.60.40.4100">
    <property type="entry name" value="Zona pellucida, ZP-C domain"/>
    <property type="match status" value="1"/>
</dbReference>